<dbReference type="GO" id="GO:0032299">
    <property type="term" value="C:ribonuclease H2 complex"/>
    <property type="evidence" value="ECO:0007669"/>
    <property type="project" value="TreeGrafter"/>
</dbReference>
<dbReference type="HAMAP" id="MF_00052_B">
    <property type="entry name" value="RNase_HII_B"/>
    <property type="match status" value="1"/>
</dbReference>
<dbReference type="Proteomes" id="UP000008952">
    <property type="component" value="Unassembled WGS sequence"/>
</dbReference>
<gene>
    <name evidence="14" type="primary">rnhB</name>
    <name evidence="18" type="ORF">ME5_00908</name>
</gene>
<evidence type="ECO:0000256" key="12">
    <source>
        <dbReference type="ARBA" id="ARBA00022801"/>
    </source>
</evidence>
<dbReference type="OrthoDB" id="9803420at2"/>
<evidence type="ECO:0000256" key="7">
    <source>
        <dbReference type="ARBA" id="ARBA00019179"/>
    </source>
</evidence>
<protein>
    <recommendedName>
        <fullName evidence="7 14">Ribonuclease HII</fullName>
        <shortName evidence="14">RNase HII</shortName>
        <ecNumber evidence="6 14">3.1.26.4</ecNumber>
    </recommendedName>
</protein>
<comment type="catalytic activity">
    <reaction evidence="1 14 15 16">
        <text>Endonucleolytic cleavage to 5'-phosphomonoester.</text>
        <dbReference type="EC" id="3.1.26.4"/>
    </reaction>
</comment>
<evidence type="ECO:0000256" key="6">
    <source>
        <dbReference type="ARBA" id="ARBA00012180"/>
    </source>
</evidence>
<feature type="binding site" evidence="14 15">
    <location>
        <position position="39"/>
    </location>
    <ligand>
        <name>a divalent metal cation</name>
        <dbReference type="ChEBI" id="CHEBI:60240"/>
    </ligand>
</feature>
<dbReference type="Gene3D" id="3.30.420.10">
    <property type="entry name" value="Ribonuclease H-like superfamily/Ribonuclease H"/>
    <property type="match status" value="1"/>
</dbReference>
<evidence type="ECO:0000256" key="13">
    <source>
        <dbReference type="ARBA" id="ARBA00023211"/>
    </source>
</evidence>
<evidence type="ECO:0000256" key="8">
    <source>
        <dbReference type="ARBA" id="ARBA00022490"/>
    </source>
</evidence>
<evidence type="ECO:0000256" key="10">
    <source>
        <dbReference type="ARBA" id="ARBA00022723"/>
    </source>
</evidence>
<keyword evidence="10 14" id="KW-0479">Metal-binding</keyword>
<dbReference type="GO" id="GO:0005737">
    <property type="term" value="C:cytoplasm"/>
    <property type="evidence" value="ECO:0007669"/>
    <property type="project" value="UniProtKB-SubCell"/>
</dbReference>
<dbReference type="GO" id="GO:0030145">
    <property type="term" value="F:manganese ion binding"/>
    <property type="evidence" value="ECO:0007669"/>
    <property type="project" value="UniProtKB-UniRule"/>
</dbReference>
<evidence type="ECO:0000259" key="17">
    <source>
        <dbReference type="PROSITE" id="PS51975"/>
    </source>
</evidence>
<evidence type="ECO:0000256" key="3">
    <source>
        <dbReference type="ARBA" id="ARBA00004065"/>
    </source>
</evidence>
<dbReference type="PATRIC" id="fig|1094558.3.peg.994"/>
<dbReference type="GO" id="GO:0043137">
    <property type="term" value="P:DNA replication, removal of RNA primer"/>
    <property type="evidence" value="ECO:0007669"/>
    <property type="project" value="TreeGrafter"/>
</dbReference>
<evidence type="ECO:0000313" key="18">
    <source>
        <dbReference type="EMBL" id="EJF90507.1"/>
    </source>
</evidence>
<dbReference type="FunFam" id="3.30.420.10:FF:000006">
    <property type="entry name" value="Ribonuclease HII"/>
    <property type="match status" value="1"/>
</dbReference>
<keyword evidence="8 14" id="KW-0963">Cytoplasm</keyword>
<feature type="domain" description="RNase H type-2" evidence="17">
    <location>
        <begin position="32"/>
        <end position="218"/>
    </location>
</feature>
<dbReference type="GO" id="GO:0006298">
    <property type="term" value="P:mismatch repair"/>
    <property type="evidence" value="ECO:0007669"/>
    <property type="project" value="TreeGrafter"/>
</dbReference>
<dbReference type="EC" id="3.1.26.4" evidence="6 14"/>
<dbReference type="GO" id="GO:0003723">
    <property type="term" value="F:RNA binding"/>
    <property type="evidence" value="ECO:0007669"/>
    <property type="project" value="UniProtKB-UniRule"/>
</dbReference>
<evidence type="ECO:0000256" key="4">
    <source>
        <dbReference type="ARBA" id="ARBA00004496"/>
    </source>
</evidence>
<dbReference type="PANTHER" id="PTHR10954:SF18">
    <property type="entry name" value="RIBONUCLEASE HII"/>
    <property type="match status" value="1"/>
</dbReference>
<dbReference type="PANTHER" id="PTHR10954">
    <property type="entry name" value="RIBONUCLEASE H2 SUBUNIT A"/>
    <property type="match status" value="1"/>
</dbReference>
<feature type="binding site" evidence="14 15">
    <location>
        <position position="130"/>
    </location>
    <ligand>
        <name>a divalent metal cation</name>
        <dbReference type="ChEBI" id="CHEBI:60240"/>
    </ligand>
</feature>
<dbReference type="InterPro" id="IPR024567">
    <property type="entry name" value="RNase_HII/HIII_dom"/>
</dbReference>
<dbReference type="InterPro" id="IPR022898">
    <property type="entry name" value="RNase_HII"/>
</dbReference>
<comment type="similarity">
    <text evidence="5 14 16">Belongs to the RNase HII family.</text>
</comment>
<dbReference type="NCBIfam" id="NF000594">
    <property type="entry name" value="PRK00015.1-1"/>
    <property type="match status" value="1"/>
</dbReference>
<keyword evidence="9 14" id="KW-0540">Nuclease</keyword>
<dbReference type="eggNOG" id="COG0164">
    <property type="taxonomic scope" value="Bacteria"/>
</dbReference>
<dbReference type="InterPro" id="IPR012337">
    <property type="entry name" value="RNaseH-like_sf"/>
</dbReference>
<evidence type="ECO:0000256" key="2">
    <source>
        <dbReference type="ARBA" id="ARBA00001946"/>
    </source>
</evidence>
<comment type="cofactor">
    <cofactor evidence="2">
        <name>Mg(2+)</name>
        <dbReference type="ChEBI" id="CHEBI:18420"/>
    </cofactor>
</comment>
<evidence type="ECO:0000256" key="15">
    <source>
        <dbReference type="PROSITE-ProRule" id="PRU01319"/>
    </source>
</evidence>
<name>J1JZG2_9HYPH</name>
<evidence type="ECO:0000256" key="9">
    <source>
        <dbReference type="ARBA" id="ARBA00022722"/>
    </source>
</evidence>
<organism evidence="18 19">
    <name type="scientific">Bartonella tamiae Th239</name>
    <dbReference type="NCBI Taxonomy" id="1094558"/>
    <lineage>
        <taxon>Bacteria</taxon>
        <taxon>Pseudomonadati</taxon>
        <taxon>Pseudomonadota</taxon>
        <taxon>Alphaproteobacteria</taxon>
        <taxon>Hyphomicrobiales</taxon>
        <taxon>Bartonellaceae</taxon>
        <taxon>Bartonella</taxon>
    </lineage>
</organism>
<comment type="cofactor">
    <cofactor evidence="14 15">
        <name>Mn(2+)</name>
        <dbReference type="ChEBI" id="CHEBI:29035"/>
    </cofactor>
    <cofactor evidence="14 15">
        <name>Mg(2+)</name>
        <dbReference type="ChEBI" id="CHEBI:18420"/>
    </cofactor>
    <text evidence="14 15">Manganese or magnesium. Binds 1 divalent metal ion per monomer in the absence of substrate. May bind a second metal ion after substrate binding.</text>
</comment>
<dbReference type="Pfam" id="PF01351">
    <property type="entry name" value="RNase_HII"/>
    <property type="match status" value="1"/>
</dbReference>
<comment type="subcellular location">
    <subcellularLocation>
        <location evidence="4 14">Cytoplasm</location>
    </subcellularLocation>
</comment>
<proteinExistence type="inferred from homology"/>
<accession>J1JZG2</accession>
<dbReference type="HOGENOM" id="CLU_036532_3_2_5"/>
<dbReference type="AlphaFoldDB" id="J1JZG2"/>
<evidence type="ECO:0000256" key="11">
    <source>
        <dbReference type="ARBA" id="ARBA00022759"/>
    </source>
</evidence>
<dbReference type="CDD" id="cd07182">
    <property type="entry name" value="RNase_HII_bacteria_HII_like"/>
    <property type="match status" value="1"/>
</dbReference>
<dbReference type="PROSITE" id="PS51975">
    <property type="entry name" value="RNASE_H_2"/>
    <property type="match status" value="1"/>
</dbReference>
<dbReference type="RefSeq" id="WP_008038881.1">
    <property type="nucleotide sequence ID" value="NZ_JH725147.1"/>
</dbReference>
<sequence length="218" mass="24052">MSRSITDLPLSLKPSLKPDYLSEIHLISKGFQAIAGVDEVGRGPLAGPVVTAAVILDPYRLPIGLNDSKKLSKKKRNFLYDDILKKALSVSICSLSAKTIDMINIRKAALEAMRRAVFSLSIKADFVLIDGRDIPPHLDCPATALIKGDQRSMSIAAASIIAKVTRDRMMERISSIYPVYGFDRHAGYGTEYHRDALIKKGAVEELHRFSFAPLNRKS</sequence>
<reference evidence="18 19" key="1">
    <citation type="submission" date="2012-03" db="EMBL/GenBank/DDBJ databases">
        <title>The Genome Sequence of Bartonella tamiae Th239.</title>
        <authorList>
            <consortium name="The Broad Institute Genome Sequencing Platform"/>
            <consortium name="The Broad Institute Genome Sequencing Center for Infectious Disease"/>
            <person name="Feldgarden M."/>
            <person name="Kirby J."/>
            <person name="Kosoy M."/>
            <person name="Birtles R."/>
            <person name="Probert W.S."/>
            <person name="Chiaraviglio L."/>
            <person name="Young S.K."/>
            <person name="Zeng Q."/>
            <person name="Gargeya S."/>
            <person name="Fitzgerald M."/>
            <person name="Haas B."/>
            <person name="Abouelleil A."/>
            <person name="Alvarado L."/>
            <person name="Arachchi H.M."/>
            <person name="Berlin A."/>
            <person name="Chapman S.B."/>
            <person name="Gearin G."/>
            <person name="Goldberg J."/>
            <person name="Griggs A."/>
            <person name="Gujja S."/>
            <person name="Hansen M."/>
            <person name="Heiman D."/>
            <person name="Howarth C."/>
            <person name="Larimer J."/>
            <person name="Lui A."/>
            <person name="MacDonald P.J.P."/>
            <person name="McCowen C."/>
            <person name="Montmayeur A."/>
            <person name="Murphy C."/>
            <person name="Neiman D."/>
            <person name="Pearson M."/>
            <person name="Priest M."/>
            <person name="Roberts A."/>
            <person name="Saif S."/>
            <person name="Shea T."/>
            <person name="Sisk P."/>
            <person name="Stolte C."/>
            <person name="Sykes S."/>
            <person name="Wortman J."/>
            <person name="Nusbaum C."/>
            <person name="Birren B."/>
        </authorList>
    </citation>
    <scope>NUCLEOTIDE SEQUENCE [LARGE SCALE GENOMIC DNA]</scope>
    <source>
        <strain evidence="18 19">Th239</strain>
    </source>
</reference>
<dbReference type="InterPro" id="IPR036397">
    <property type="entry name" value="RNaseH_sf"/>
</dbReference>
<evidence type="ECO:0000256" key="1">
    <source>
        <dbReference type="ARBA" id="ARBA00000077"/>
    </source>
</evidence>
<keyword evidence="13 14" id="KW-0464">Manganese</keyword>
<keyword evidence="11 14" id="KW-0255">Endonuclease</keyword>
<feature type="binding site" evidence="14 15">
    <location>
        <position position="38"/>
    </location>
    <ligand>
        <name>a divalent metal cation</name>
        <dbReference type="ChEBI" id="CHEBI:60240"/>
    </ligand>
</feature>
<dbReference type="InterPro" id="IPR001352">
    <property type="entry name" value="RNase_HII/HIII"/>
</dbReference>
<keyword evidence="12 14" id="KW-0378">Hydrolase</keyword>
<dbReference type="NCBIfam" id="NF000595">
    <property type="entry name" value="PRK00015.1-3"/>
    <property type="match status" value="1"/>
</dbReference>
<evidence type="ECO:0000256" key="14">
    <source>
        <dbReference type="HAMAP-Rule" id="MF_00052"/>
    </source>
</evidence>
<comment type="function">
    <text evidence="3 14 16">Endonuclease that specifically degrades the RNA of RNA-DNA hybrids.</text>
</comment>
<dbReference type="SUPFAM" id="SSF53098">
    <property type="entry name" value="Ribonuclease H-like"/>
    <property type="match status" value="1"/>
</dbReference>
<dbReference type="GO" id="GO:0004523">
    <property type="term" value="F:RNA-DNA hybrid ribonuclease activity"/>
    <property type="evidence" value="ECO:0007669"/>
    <property type="project" value="UniProtKB-UniRule"/>
</dbReference>
<evidence type="ECO:0000256" key="16">
    <source>
        <dbReference type="RuleBase" id="RU003515"/>
    </source>
</evidence>
<keyword evidence="19" id="KW-1185">Reference proteome</keyword>
<dbReference type="EMBL" id="AIMB01000007">
    <property type="protein sequence ID" value="EJF90507.1"/>
    <property type="molecule type" value="Genomic_DNA"/>
</dbReference>
<dbReference type="STRING" id="1094558.ME5_00908"/>
<evidence type="ECO:0000256" key="5">
    <source>
        <dbReference type="ARBA" id="ARBA00007383"/>
    </source>
</evidence>
<evidence type="ECO:0000313" key="19">
    <source>
        <dbReference type="Proteomes" id="UP000008952"/>
    </source>
</evidence>
<comment type="caution">
    <text evidence="18">The sequence shown here is derived from an EMBL/GenBank/DDBJ whole genome shotgun (WGS) entry which is preliminary data.</text>
</comment>